<feature type="region of interest" description="Disordered" evidence="22">
    <location>
        <begin position="19"/>
        <end position="42"/>
    </location>
</feature>
<feature type="region of interest" description="Disordered" evidence="22">
    <location>
        <begin position="349"/>
        <end position="374"/>
    </location>
</feature>
<dbReference type="GO" id="GO:0005737">
    <property type="term" value="C:cytoplasm"/>
    <property type="evidence" value="ECO:0007669"/>
    <property type="project" value="UniProtKB-SubCell"/>
</dbReference>
<proteinExistence type="inferred from homology"/>
<dbReference type="AlphaFoldDB" id="A0A9W8DZJ8"/>
<dbReference type="Gene3D" id="3.30.200.20">
    <property type="entry name" value="Phosphorylase Kinase, domain 1"/>
    <property type="match status" value="1"/>
</dbReference>
<comment type="subcellular location">
    <subcellularLocation>
        <location evidence="2">Cytoplasm</location>
    </subcellularLocation>
</comment>
<feature type="domain" description="RIO kinase" evidence="23">
    <location>
        <begin position="35"/>
        <end position="272"/>
    </location>
</feature>
<dbReference type="PANTHER" id="PTHR45723">
    <property type="entry name" value="SERINE/THREONINE-PROTEIN KINASE RIO1"/>
    <property type="match status" value="1"/>
</dbReference>
<evidence type="ECO:0000256" key="3">
    <source>
        <dbReference type="ARBA" id="ARBA00009196"/>
    </source>
</evidence>
<dbReference type="EMBL" id="JANBPT010000198">
    <property type="protein sequence ID" value="KAJ1925960.1"/>
    <property type="molecule type" value="Genomic_DNA"/>
</dbReference>
<keyword evidence="14 18" id="KW-0067">ATP-binding</keyword>
<evidence type="ECO:0000256" key="13">
    <source>
        <dbReference type="ARBA" id="ARBA00022801"/>
    </source>
</evidence>
<evidence type="ECO:0000256" key="7">
    <source>
        <dbReference type="ARBA" id="ARBA00022517"/>
    </source>
</evidence>
<keyword evidence="25" id="KW-1185">Reference proteome</keyword>
<evidence type="ECO:0000256" key="2">
    <source>
        <dbReference type="ARBA" id="ARBA00004496"/>
    </source>
</evidence>
<evidence type="ECO:0000256" key="17">
    <source>
        <dbReference type="ARBA" id="ARBA00048679"/>
    </source>
</evidence>
<keyword evidence="8 18" id="KW-0723">Serine/threonine-protein kinase</keyword>
<reference evidence="24" key="1">
    <citation type="submission" date="2022-07" db="EMBL/GenBank/DDBJ databases">
        <title>Phylogenomic reconstructions and comparative analyses of Kickxellomycotina fungi.</title>
        <authorList>
            <person name="Reynolds N.K."/>
            <person name="Stajich J.E."/>
            <person name="Barry K."/>
            <person name="Grigoriev I.V."/>
            <person name="Crous P."/>
            <person name="Smith M.E."/>
        </authorList>
    </citation>
    <scope>NUCLEOTIDE SEQUENCE</scope>
    <source>
        <strain evidence="24">RSA 861</strain>
    </source>
</reference>
<dbReference type="InterPro" id="IPR011009">
    <property type="entry name" value="Kinase-like_dom_sf"/>
</dbReference>
<evidence type="ECO:0000256" key="19">
    <source>
        <dbReference type="PIRSR" id="PIRSR038147-1"/>
    </source>
</evidence>
<keyword evidence="9 18" id="KW-0808">Transferase</keyword>
<comment type="cofactor">
    <cofactor evidence="1 21">
        <name>Mg(2+)</name>
        <dbReference type="ChEBI" id="CHEBI:18420"/>
    </cofactor>
</comment>
<dbReference type="InterPro" id="IPR051272">
    <property type="entry name" value="RIO-type_Ser/Thr_kinase"/>
</dbReference>
<gene>
    <name evidence="24" type="primary">rio1_1</name>
    <name evidence="24" type="ORF">IWQ60_004221</name>
</gene>
<dbReference type="OrthoDB" id="205248at2759"/>
<accession>A0A9W8DZJ8</accession>
<feature type="binding site" evidence="20">
    <location>
        <position position="92"/>
    </location>
    <ligand>
        <name>ATP</name>
        <dbReference type="ChEBI" id="CHEBI:30616"/>
    </ligand>
</feature>
<evidence type="ECO:0000259" key="23">
    <source>
        <dbReference type="SMART" id="SM00090"/>
    </source>
</evidence>
<dbReference type="PROSITE" id="PS01245">
    <property type="entry name" value="RIO1"/>
    <property type="match status" value="1"/>
</dbReference>
<evidence type="ECO:0000256" key="6">
    <source>
        <dbReference type="ARBA" id="ARBA00022490"/>
    </source>
</evidence>
<dbReference type="InterPro" id="IPR018935">
    <property type="entry name" value="RIO_kinase_CS"/>
</dbReference>
<feature type="compositionally biased region" description="Basic and acidic residues" evidence="22">
    <location>
        <begin position="509"/>
        <end position="537"/>
    </location>
</feature>
<keyword evidence="6" id="KW-0963">Cytoplasm</keyword>
<keyword evidence="12 18" id="KW-0418">Kinase</keyword>
<feature type="compositionally biased region" description="Basic and acidic residues" evidence="22">
    <location>
        <begin position="33"/>
        <end position="42"/>
    </location>
</feature>
<evidence type="ECO:0000256" key="14">
    <source>
        <dbReference type="ARBA" id="ARBA00022840"/>
    </source>
</evidence>
<evidence type="ECO:0000256" key="15">
    <source>
        <dbReference type="ARBA" id="ARBA00022842"/>
    </source>
</evidence>
<dbReference type="GO" id="GO:0046872">
    <property type="term" value="F:metal ion binding"/>
    <property type="evidence" value="ECO:0007669"/>
    <property type="project" value="UniProtKB-KW"/>
</dbReference>
<evidence type="ECO:0000256" key="1">
    <source>
        <dbReference type="ARBA" id="ARBA00001946"/>
    </source>
</evidence>
<evidence type="ECO:0000256" key="21">
    <source>
        <dbReference type="PIRSR" id="PIRSR038147-3"/>
    </source>
</evidence>
<feature type="binding site" evidence="20">
    <location>
        <position position="164"/>
    </location>
    <ligand>
        <name>ATP</name>
        <dbReference type="ChEBI" id="CHEBI:30616"/>
    </ligand>
</feature>
<dbReference type="PIRSF" id="PIRSF038147">
    <property type="entry name" value="Ser/Thr_PK_RIO1"/>
    <property type="match status" value="1"/>
</dbReference>
<dbReference type="Pfam" id="PF01163">
    <property type="entry name" value="RIO1"/>
    <property type="match status" value="1"/>
</dbReference>
<dbReference type="GO" id="GO:0042254">
    <property type="term" value="P:ribosome biogenesis"/>
    <property type="evidence" value="ECO:0007669"/>
    <property type="project" value="UniProtKB-KW"/>
</dbReference>
<evidence type="ECO:0000256" key="16">
    <source>
        <dbReference type="ARBA" id="ARBA00047899"/>
    </source>
</evidence>
<feature type="binding site" evidence="21">
    <location>
        <position position="214"/>
    </location>
    <ligand>
        <name>Mg(2+)</name>
        <dbReference type="ChEBI" id="CHEBI:18420"/>
    </ligand>
</feature>
<dbReference type="InterPro" id="IPR018934">
    <property type="entry name" value="RIO_dom"/>
</dbReference>
<comment type="catalytic activity">
    <reaction evidence="17 18">
        <text>L-seryl-[protein] + ATP = O-phospho-L-seryl-[protein] + ADP + H(+)</text>
        <dbReference type="Rhea" id="RHEA:17989"/>
        <dbReference type="Rhea" id="RHEA-COMP:9863"/>
        <dbReference type="Rhea" id="RHEA-COMP:11604"/>
        <dbReference type="ChEBI" id="CHEBI:15378"/>
        <dbReference type="ChEBI" id="CHEBI:29999"/>
        <dbReference type="ChEBI" id="CHEBI:30616"/>
        <dbReference type="ChEBI" id="CHEBI:83421"/>
        <dbReference type="ChEBI" id="CHEBI:456216"/>
        <dbReference type="EC" id="2.7.11.1"/>
    </reaction>
</comment>
<protein>
    <recommendedName>
        <fullName evidence="5 18">Serine/threonine-protein kinase RIO1</fullName>
        <ecNumber evidence="4 18">2.7.11.1</ecNumber>
    </recommendedName>
</protein>
<dbReference type="SUPFAM" id="SSF56112">
    <property type="entry name" value="Protein kinase-like (PK-like)"/>
    <property type="match status" value="1"/>
</dbReference>
<evidence type="ECO:0000256" key="10">
    <source>
        <dbReference type="ARBA" id="ARBA00022723"/>
    </source>
</evidence>
<comment type="similarity">
    <text evidence="3 18">Belongs to the protein kinase superfamily. RIO-type Ser/Thr kinase family.</text>
</comment>
<dbReference type="InterPro" id="IPR000687">
    <property type="entry name" value="RIO_kinase"/>
</dbReference>
<dbReference type="Gene3D" id="1.10.510.10">
    <property type="entry name" value="Transferase(Phosphotransferase) domain 1"/>
    <property type="match status" value="1"/>
</dbReference>
<keyword evidence="13" id="KW-0378">Hydrolase</keyword>
<evidence type="ECO:0000256" key="18">
    <source>
        <dbReference type="PIRNR" id="PIRNR038147"/>
    </source>
</evidence>
<evidence type="ECO:0000256" key="11">
    <source>
        <dbReference type="ARBA" id="ARBA00022741"/>
    </source>
</evidence>
<dbReference type="SMART" id="SM00090">
    <property type="entry name" value="RIO"/>
    <property type="match status" value="1"/>
</dbReference>
<dbReference type="GO" id="GO:0005524">
    <property type="term" value="F:ATP binding"/>
    <property type="evidence" value="ECO:0007669"/>
    <property type="project" value="UniProtKB-KW"/>
</dbReference>
<feature type="active site" description="Proton acceptor" evidence="19">
    <location>
        <position position="209"/>
    </location>
</feature>
<comment type="catalytic activity">
    <reaction evidence="16 18">
        <text>L-threonyl-[protein] + ATP = O-phospho-L-threonyl-[protein] + ADP + H(+)</text>
        <dbReference type="Rhea" id="RHEA:46608"/>
        <dbReference type="Rhea" id="RHEA-COMP:11060"/>
        <dbReference type="Rhea" id="RHEA-COMP:11605"/>
        <dbReference type="ChEBI" id="CHEBI:15378"/>
        <dbReference type="ChEBI" id="CHEBI:30013"/>
        <dbReference type="ChEBI" id="CHEBI:30616"/>
        <dbReference type="ChEBI" id="CHEBI:61977"/>
        <dbReference type="ChEBI" id="CHEBI:456216"/>
        <dbReference type="EC" id="2.7.11.1"/>
    </reaction>
</comment>
<keyword evidence="10" id="KW-0479">Metal-binding</keyword>
<name>A0A9W8DZJ8_9FUNG</name>
<evidence type="ECO:0000256" key="22">
    <source>
        <dbReference type="SAM" id="MobiDB-lite"/>
    </source>
</evidence>
<evidence type="ECO:0000256" key="4">
    <source>
        <dbReference type="ARBA" id="ARBA00012513"/>
    </source>
</evidence>
<dbReference type="EC" id="2.7.11.1" evidence="4 18"/>
<dbReference type="CDD" id="cd05147">
    <property type="entry name" value="RIO1_euk"/>
    <property type="match status" value="1"/>
</dbReference>
<comment type="caution">
    <text evidence="24">The sequence shown here is derived from an EMBL/GenBank/DDBJ whole genome shotgun (WGS) entry which is preliminary data.</text>
</comment>
<keyword evidence="15" id="KW-0460">Magnesium</keyword>
<feature type="compositionally biased region" description="Acidic residues" evidence="22">
    <location>
        <begin position="484"/>
        <end position="508"/>
    </location>
</feature>
<dbReference type="InterPro" id="IPR017407">
    <property type="entry name" value="Ser/Thr_kinase_Rio1"/>
</dbReference>
<evidence type="ECO:0000256" key="20">
    <source>
        <dbReference type="PIRSR" id="PIRSR038147-2"/>
    </source>
</evidence>
<feature type="compositionally biased region" description="Basic residues" evidence="22">
    <location>
        <begin position="538"/>
        <end position="564"/>
    </location>
</feature>
<dbReference type="FunFam" id="3.30.200.20:FF:000148">
    <property type="entry name" value="Serine/threonine-protein kinase RIO1"/>
    <property type="match status" value="1"/>
</dbReference>
<evidence type="ECO:0000313" key="25">
    <source>
        <dbReference type="Proteomes" id="UP001150569"/>
    </source>
</evidence>
<dbReference type="GO" id="GO:0004674">
    <property type="term" value="F:protein serine/threonine kinase activity"/>
    <property type="evidence" value="ECO:0007669"/>
    <property type="project" value="UniProtKB-KW"/>
</dbReference>
<feature type="binding site" evidence="21">
    <location>
        <position position="226"/>
    </location>
    <ligand>
        <name>Mg(2+)</name>
        <dbReference type="ChEBI" id="CHEBI:18420"/>
    </ligand>
</feature>
<evidence type="ECO:0000313" key="24">
    <source>
        <dbReference type="EMBL" id="KAJ1925960.1"/>
    </source>
</evidence>
<evidence type="ECO:0000256" key="9">
    <source>
        <dbReference type="ARBA" id="ARBA00022679"/>
    </source>
</evidence>
<evidence type="ECO:0000256" key="5">
    <source>
        <dbReference type="ARBA" id="ARBA00016038"/>
    </source>
</evidence>
<dbReference type="Proteomes" id="UP001150569">
    <property type="component" value="Unassembled WGS sequence"/>
</dbReference>
<dbReference type="GO" id="GO:0016787">
    <property type="term" value="F:hydrolase activity"/>
    <property type="evidence" value="ECO:0007669"/>
    <property type="project" value="UniProtKB-KW"/>
</dbReference>
<keyword evidence="7" id="KW-0690">Ribosome biogenesis</keyword>
<sequence>MVNTDFLTTFGGGSDYASNGSGSRKAAGGVKTANDKSDRATSEQVLDPRTRIILFKLLNRNFIKEINGCISTGKEANVYHATTETTEHYAIKVYKTSILVFKDRDRYVTGEFRFRAGYSRHNPRKMVKVWAEKEMRNLKRLHTAGIPCPEPLLLRMHVLVMRFLGNKDGWAYPRLKDAEIDKSRFPDLYRKLVKLMRTMFQVCHLVHADLSEYNILYHAKTLYIIDVSQSVEHEHPHAFDFLRMDCTNVNDFFRRKDVAVLDLITLFKFVTSQTFGTSEEAMDIELDRLRETMVTGDVGEVAAPIAVLPAEPTTAILPAAVGPTERIVPAPKVEPTAPLPVESAATNLPAAASQPVAEGSGDADQAGRKKKRRVKRKRRIVYTTTFSAEDRKLVDEEVFRHAFLPRTLSEVPDYEGDVIKISRGKGDELLYRKFIGLHLKGDENEADAVAKVPAPRAETVGLVSTKEQLTEDRSGSDAEGQGSPDEEGSDEETSSDEDDSNDSDSDDERPEREPRGKRYEDREAKKERKRLAKEAAREKRKVKMPKAVKKRREKLTSGKKKHGK</sequence>
<evidence type="ECO:0000256" key="12">
    <source>
        <dbReference type="ARBA" id="ARBA00022777"/>
    </source>
</evidence>
<keyword evidence="11 18" id="KW-0547">Nucleotide-binding</keyword>
<organism evidence="24 25">
    <name type="scientific">Tieghemiomyces parasiticus</name>
    <dbReference type="NCBI Taxonomy" id="78921"/>
    <lineage>
        <taxon>Eukaryota</taxon>
        <taxon>Fungi</taxon>
        <taxon>Fungi incertae sedis</taxon>
        <taxon>Zoopagomycota</taxon>
        <taxon>Kickxellomycotina</taxon>
        <taxon>Dimargaritomycetes</taxon>
        <taxon>Dimargaritales</taxon>
        <taxon>Dimargaritaceae</taxon>
        <taxon>Tieghemiomyces</taxon>
    </lineage>
</organism>
<feature type="region of interest" description="Disordered" evidence="22">
    <location>
        <begin position="459"/>
        <end position="564"/>
    </location>
</feature>
<feature type="active site" description="4-aspartylphosphate intermediate" evidence="19">
    <location>
        <position position="226"/>
    </location>
</feature>
<evidence type="ECO:0000256" key="8">
    <source>
        <dbReference type="ARBA" id="ARBA00022527"/>
    </source>
</evidence>